<name>A0ACB0KLF8_TRIPR</name>
<evidence type="ECO:0000313" key="1">
    <source>
        <dbReference type="EMBL" id="CAJ2658065.1"/>
    </source>
</evidence>
<keyword evidence="2" id="KW-1185">Reference proteome</keyword>
<dbReference type="EMBL" id="CASHSV030000311">
    <property type="protein sequence ID" value="CAJ2658065.1"/>
    <property type="molecule type" value="Genomic_DNA"/>
</dbReference>
<protein>
    <submittedName>
        <fullName evidence="1">Uncharacterized protein</fullName>
    </submittedName>
</protein>
<organism evidence="1 2">
    <name type="scientific">Trifolium pratense</name>
    <name type="common">Red clover</name>
    <dbReference type="NCBI Taxonomy" id="57577"/>
    <lineage>
        <taxon>Eukaryota</taxon>
        <taxon>Viridiplantae</taxon>
        <taxon>Streptophyta</taxon>
        <taxon>Embryophyta</taxon>
        <taxon>Tracheophyta</taxon>
        <taxon>Spermatophyta</taxon>
        <taxon>Magnoliopsida</taxon>
        <taxon>eudicotyledons</taxon>
        <taxon>Gunneridae</taxon>
        <taxon>Pentapetalae</taxon>
        <taxon>rosids</taxon>
        <taxon>fabids</taxon>
        <taxon>Fabales</taxon>
        <taxon>Fabaceae</taxon>
        <taxon>Papilionoideae</taxon>
        <taxon>50 kb inversion clade</taxon>
        <taxon>NPAAA clade</taxon>
        <taxon>Hologalegina</taxon>
        <taxon>IRL clade</taxon>
        <taxon>Trifolieae</taxon>
        <taxon>Trifolium</taxon>
    </lineage>
</organism>
<comment type="caution">
    <text evidence="1">The sequence shown here is derived from an EMBL/GenBank/DDBJ whole genome shotgun (WGS) entry which is preliminary data.</text>
</comment>
<accession>A0ACB0KLF8</accession>
<evidence type="ECO:0000313" key="2">
    <source>
        <dbReference type="Proteomes" id="UP001177021"/>
    </source>
</evidence>
<gene>
    <name evidence="1" type="ORF">MILVUS5_LOCUS24514</name>
</gene>
<proteinExistence type="predicted"/>
<reference evidence="1" key="1">
    <citation type="submission" date="2023-10" db="EMBL/GenBank/DDBJ databases">
        <authorList>
            <person name="Rodriguez Cubillos JULIANA M."/>
            <person name="De Vega J."/>
        </authorList>
    </citation>
    <scope>NUCLEOTIDE SEQUENCE</scope>
</reference>
<sequence length="418" mass="47491">MSAADDQSHSSAKKLKPDKTYHGRDPNPGSDLWTDGIICAFEFVRGKKRPVKSRYSSKVTNRLHFDSQYSTMHVPSNGLVKASSTGPDEKKLPHPSSVNVSGDSSFDASNDDKEGEVLQADQSNAPEKHKGDHWVNAVWSQFEFEDSEDDFTVADLAAPYWERPAGPFLWCHVYAGHPSVEAWLSNAQWLHPAVSLALRDESRLISERMQHLLYEVPVRVAGGLLFELLGQSVCDPLVEEDDIPIVLRSWQAKNFLVTVMHIKGYVSRINVLGITEVQELLSTGGYNVPRTVHEVIAQLAFRLSRWDDRLFRKSIFGTADEIELKFMNRRTHEDLNFFNTILNQEIKKFSAQVIRVKWSLHARDEIVIELLQHVKGNGARNLLEGIKKSTREMIEEQEAVRGRLFTIQDVMQSTVRAW</sequence>
<dbReference type="Proteomes" id="UP001177021">
    <property type="component" value="Unassembled WGS sequence"/>
</dbReference>